<evidence type="ECO:0000256" key="4">
    <source>
        <dbReference type="ARBA" id="ARBA00023242"/>
    </source>
</evidence>
<keyword evidence="4" id="KW-0539">Nucleus</keyword>
<feature type="compositionally biased region" description="Polar residues" evidence="5">
    <location>
        <begin position="460"/>
        <end position="474"/>
    </location>
</feature>
<keyword evidence="1" id="KW-0805">Transcription regulation</keyword>
<feature type="compositionally biased region" description="Basic and acidic residues" evidence="5">
    <location>
        <begin position="226"/>
        <end position="237"/>
    </location>
</feature>
<dbReference type="SUPFAM" id="SSF57701">
    <property type="entry name" value="Zn2/Cys6 DNA-binding domain"/>
    <property type="match status" value="1"/>
</dbReference>
<evidence type="ECO:0000256" key="3">
    <source>
        <dbReference type="ARBA" id="ARBA00023163"/>
    </source>
</evidence>
<keyword evidence="3" id="KW-0804">Transcription</keyword>
<feature type="domain" description="Zn(2)-C6 fungal-type" evidence="7">
    <location>
        <begin position="31"/>
        <end position="61"/>
    </location>
</feature>
<dbReference type="PROSITE" id="PS50048">
    <property type="entry name" value="ZN2_CY6_FUNGAL_2"/>
    <property type="match status" value="1"/>
</dbReference>
<feature type="region of interest" description="Disordered" evidence="5">
    <location>
        <begin position="154"/>
        <end position="173"/>
    </location>
</feature>
<feature type="region of interest" description="Disordered" evidence="5">
    <location>
        <begin position="442"/>
        <end position="474"/>
    </location>
</feature>
<dbReference type="AlphaFoldDB" id="A0A8H6PHB7"/>
<feature type="chain" id="PRO_5035140811" description="Zn(2)-C6 fungal-type domain-containing protein" evidence="6">
    <location>
        <begin position="17"/>
        <end position="927"/>
    </location>
</feature>
<dbReference type="PANTHER" id="PTHR47785">
    <property type="entry name" value="ZN(II)2CYS6 TRANSCRIPTION FACTOR (EUROFUNG)-RELATED-RELATED"/>
    <property type="match status" value="1"/>
</dbReference>
<accession>A0A8H6PHB7</accession>
<dbReference type="GO" id="GO:0003677">
    <property type="term" value="F:DNA binding"/>
    <property type="evidence" value="ECO:0007669"/>
    <property type="project" value="UniProtKB-KW"/>
</dbReference>
<keyword evidence="2" id="KW-0238">DNA-binding</keyword>
<dbReference type="InterPro" id="IPR001138">
    <property type="entry name" value="Zn2Cys6_DnaBD"/>
</dbReference>
<organism evidence="8 10">
    <name type="scientific">Aspergillus hiratsukae</name>
    <dbReference type="NCBI Taxonomy" id="1194566"/>
    <lineage>
        <taxon>Eukaryota</taxon>
        <taxon>Fungi</taxon>
        <taxon>Dikarya</taxon>
        <taxon>Ascomycota</taxon>
        <taxon>Pezizomycotina</taxon>
        <taxon>Eurotiomycetes</taxon>
        <taxon>Eurotiomycetidae</taxon>
        <taxon>Eurotiales</taxon>
        <taxon>Aspergillaceae</taxon>
        <taxon>Aspergillus</taxon>
        <taxon>Aspergillus subgen. Fumigati</taxon>
    </lineage>
</organism>
<evidence type="ECO:0000256" key="1">
    <source>
        <dbReference type="ARBA" id="ARBA00023015"/>
    </source>
</evidence>
<dbReference type="Pfam" id="PF00172">
    <property type="entry name" value="Zn_clus"/>
    <property type="match status" value="1"/>
</dbReference>
<evidence type="ECO:0000256" key="6">
    <source>
        <dbReference type="SAM" id="SignalP"/>
    </source>
</evidence>
<name>A0A8H6PHB7_9EURO</name>
<gene>
    <name evidence="8" type="ORF">CNMCM5793_007262</name>
    <name evidence="9" type="ORF">CNMCM6106_002348</name>
</gene>
<dbReference type="GO" id="GO:0008270">
    <property type="term" value="F:zinc ion binding"/>
    <property type="evidence" value="ECO:0007669"/>
    <property type="project" value="InterPro"/>
</dbReference>
<feature type="compositionally biased region" description="Low complexity" evidence="5">
    <location>
        <begin position="238"/>
        <end position="249"/>
    </location>
</feature>
<dbReference type="SMART" id="SM00066">
    <property type="entry name" value="GAL4"/>
    <property type="match status" value="1"/>
</dbReference>
<dbReference type="Proteomes" id="UP000630445">
    <property type="component" value="Unassembled WGS sequence"/>
</dbReference>
<sequence length="927" mass="101890">MSRTITRIKLLVCVSASLPVLNRFSPLSSKACDQCRTRKAKCDEGRPACSHCKENNLICVYKEVPPNKQEKAAQQILDKIQYLEDKLDERLTHFQAVQMEHGVTLAKISHEVGVKESKILAVKAAARSMQPKQTDRLLKPSAANPLLELEPKNGEGMQQLEPNEPAGQSYVEGEDGELSIPVEHTTAAHKLLSWPSIKNLLYPREYDEDYVMRKEEIRGLIRIYGRGEGDDTSEDRMSPTPLTSSNSSSGWDDTHQASPSSPWTQSAHPSGFPQKLKDRGVDEFGNLWADPETIRRYHQSYLEHMHKLHPFLDQSDLEKKIEMFIKFHCASKTSVGSTPTATGDMPRGAKRKRSCETLQGAAYDFPTSAMSRRIEKSIDNAVLLLVLAVGSICEAGPPVPGPVTDTPPDFRKEWIPSPPTRSILSPAGSDMILPAQGSFYTSDPHAIPSSPPTDSRRSVGRQSESSSPSPANQDLRNIDVIPGFSYYAYATQILGGLQGANKLPHVQATLLAGLYAGQLAHPFQSHGWIFQAGRACQILIKGYDQMQDGPQKDLYNFAYWTCLQLESDLLAELDLPASGISCAASRISLPKGHFTLALPNEISAPSTMMMFFYSAQIHLRKVLNRVHTDLYKVDREQNSTAVNPGIATNAAGSASAVNAAIAAITANPSSSTTSPSSQSKYRWTSNVQEILSMNLELWRNSLPEIMKWKDTDPPSKDINVARMRAKYYGARYIIHRPLLYHALHYAELPPNPTSASVESPAGSVPSGSECQQVSPSITHGQRATNMARLSSDMGTAVHCGPPSLRGGPGSMGTIAYRDLPPNVRRACKVCIDSAILSTEAFDGIEGRPIVTNVFGTAHAQFGNMLVLSATYSSSLSELVDREVLEKLLKRTIKFLLQSRYISPSLRADARILTEIYEKIFGEPATSF</sequence>
<dbReference type="InterPro" id="IPR036864">
    <property type="entry name" value="Zn2-C6_fun-type_DNA-bd_sf"/>
</dbReference>
<dbReference type="PROSITE" id="PS00463">
    <property type="entry name" value="ZN2_CY6_FUNGAL_1"/>
    <property type="match status" value="1"/>
</dbReference>
<evidence type="ECO:0000313" key="8">
    <source>
        <dbReference type="EMBL" id="KAF7139663.1"/>
    </source>
</evidence>
<feature type="region of interest" description="Disordered" evidence="5">
    <location>
        <begin position="398"/>
        <end position="427"/>
    </location>
</feature>
<dbReference type="EMBL" id="JACBAF010002137">
    <property type="protein sequence ID" value="KAF7166573.1"/>
    <property type="molecule type" value="Genomic_DNA"/>
</dbReference>
<feature type="region of interest" description="Disordered" evidence="5">
    <location>
        <begin position="752"/>
        <end position="779"/>
    </location>
</feature>
<comment type="caution">
    <text evidence="8">The sequence shown here is derived from an EMBL/GenBank/DDBJ whole genome shotgun (WGS) entry which is preliminary data.</text>
</comment>
<evidence type="ECO:0000256" key="2">
    <source>
        <dbReference type="ARBA" id="ARBA00023125"/>
    </source>
</evidence>
<keyword evidence="6" id="KW-0732">Signal</keyword>
<dbReference type="OrthoDB" id="5244761at2759"/>
<dbReference type="PANTHER" id="PTHR47785:SF4">
    <property type="entry name" value="ZN(II)2CYS6 TRANSCRIPTION FACTOR (EUROFUNG)"/>
    <property type="match status" value="1"/>
</dbReference>
<dbReference type="CDD" id="cd00067">
    <property type="entry name" value="GAL4"/>
    <property type="match status" value="1"/>
</dbReference>
<proteinExistence type="predicted"/>
<protein>
    <recommendedName>
        <fullName evidence="7">Zn(2)-C6 fungal-type domain-containing protein</fullName>
    </recommendedName>
</protein>
<feature type="signal peptide" evidence="6">
    <location>
        <begin position="1"/>
        <end position="16"/>
    </location>
</feature>
<feature type="region of interest" description="Disordered" evidence="5">
    <location>
        <begin position="226"/>
        <end position="276"/>
    </location>
</feature>
<reference evidence="8" key="1">
    <citation type="submission" date="2020-06" db="EMBL/GenBank/DDBJ databases">
        <title>Draft genome sequences of strains closely related to Aspergillus parafelis and Aspergillus hiratsukae.</title>
        <authorList>
            <person name="Dos Santos R.A.C."/>
            <person name="Rivero-Menendez O."/>
            <person name="Steenwyk J.L."/>
            <person name="Mead M.E."/>
            <person name="Goldman G.H."/>
            <person name="Alastruey-Izquierdo A."/>
            <person name="Rokas A."/>
        </authorList>
    </citation>
    <scope>NUCLEOTIDE SEQUENCE</scope>
    <source>
        <strain evidence="8">CNM-CM5793</strain>
        <strain evidence="9">CNM-CM6106</strain>
    </source>
</reference>
<evidence type="ECO:0000259" key="7">
    <source>
        <dbReference type="PROSITE" id="PS50048"/>
    </source>
</evidence>
<evidence type="ECO:0000313" key="9">
    <source>
        <dbReference type="EMBL" id="KAF7166573.1"/>
    </source>
</evidence>
<keyword evidence="10" id="KW-1185">Reference proteome</keyword>
<dbReference type="Proteomes" id="UP000662466">
    <property type="component" value="Unassembled WGS sequence"/>
</dbReference>
<feature type="compositionally biased region" description="Polar residues" evidence="5">
    <location>
        <begin position="256"/>
        <end position="268"/>
    </location>
</feature>
<dbReference type="GO" id="GO:0000981">
    <property type="term" value="F:DNA-binding transcription factor activity, RNA polymerase II-specific"/>
    <property type="evidence" value="ECO:0007669"/>
    <property type="project" value="InterPro"/>
</dbReference>
<dbReference type="Gene3D" id="4.10.240.10">
    <property type="entry name" value="Zn(2)-C6 fungal-type DNA-binding domain"/>
    <property type="match status" value="1"/>
</dbReference>
<evidence type="ECO:0000256" key="5">
    <source>
        <dbReference type="SAM" id="MobiDB-lite"/>
    </source>
</evidence>
<dbReference type="InterPro" id="IPR053181">
    <property type="entry name" value="EcdB-like_regulator"/>
</dbReference>
<dbReference type="CDD" id="cd12148">
    <property type="entry name" value="fungal_TF_MHR"/>
    <property type="match status" value="1"/>
</dbReference>
<evidence type="ECO:0000313" key="10">
    <source>
        <dbReference type="Proteomes" id="UP000630445"/>
    </source>
</evidence>
<feature type="compositionally biased region" description="Polar residues" evidence="5">
    <location>
        <begin position="765"/>
        <end position="779"/>
    </location>
</feature>
<dbReference type="EMBL" id="JACBAD010001606">
    <property type="protein sequence ID" value="KAF7139663.1"/>
    <property type="molecule type" value="Genomic_DNA"/>
</dbReference>